<dbReference type="InterPro" id="IPR001057">
    <property type="entry name" value="Glu/AcGlu_kinase"/>
</dbReference>
<sequence length="299" mass="32847">MNQSMQKYLDKAEVLIEALPYIQRFNRKIIVVKYGGSAMIDEELKEHVIQDVTLLKLVGFKPIIVHGGGKEISKWVGKVGMEPEFVNGLRVTDEATMELAEMVLGKVNKSLVQLVESLGVRAIGISGKDGGLLKVEKKLADGEDIGFVGDVKEVNADILYDLLEKDFLPIVCPVGLDDEFNTYNINADDAACAIARAVKAEKLAFLTDIEGVYKDPKDPDTLISELRVSAGKQLMEEGYIGGGMLPKLQNCIDAIENGVSRVHILDGRIPHCLLLEIFTNKGIGTAILNDTEEKYYHGE</sequence>
<dbReference type="UniPathway" id="UPA00068">
    <property type="reaction ID" value="UER00107"/>
</dbReference>
<feature type="binding site" evidence="9">
    <location>
        <position position="184"/>
    </location>
    <ligand>
        <name>substrate</name>
    </ligand>
</feature>
<name>A0A494WRY4_CLOS5</name>
<dbReference type="NCBIfam" id="TIGR00761">
    <property type="entry name" value="argB"/>
    <property type="match status" value="1"/>
</dbReference>
<keyword evidence="6 9" id="KW-0418">Kinase</keyword>
<comment type="function">
    <text evidence="9">Catalyzes the ATP-dependent phosphorylation of N-acetyl-L-glutamate.</text>
</comment>
<protein>
    <recommendedName>
        <fullName evidence="9">Acetylglutamate kinase</fullName>
        <ecNumber evidence="9">2.7.2.8</ecNumber>
    </recommendedName>
    <alternativeName>
        <fullName evidence="9">N-acetyl-L-glutamate 5-phosphotransferase</fullName>
    </alternativeName>
    <alternativeName>
        <fullName evidence="9">NAG kinase</fullName>
        <shortName evidence="9">NAGK</shortName>
    </alternativeName>
</protein>
<evidence type="ECO:0000313" key="11">
    <source>
        <dbReference type="EMBL" id="QBF74901.1"/>
    </source>
</evidence>
<dbReference type="RefSeq" id="WP_009248102.1">
    <property type="nucleotide sequence ID" value="NZ_CP036170.1"/>
</dbReference>
<dbReference type="Pfam" id="PF00696">
    <property type="entry name" value="AA_kinase"/>
    <property type="match status" value="1"/>
</dbReference>
<dbReference type="PANTHER" id="PTHR23342:SF0">
    <property type="entry name" value="N-ACETYLGLUTAMATE SYNTHASE, MITOCHONDRIAL"/>
    <property type="match status" value="1"/>
</dbReference>
<dbReference type="GeneID" id="62696512"/>
<keyword evidence="9" id="KW-0963">Cytoplasm</keyword>
<evidence type="ECO:0000256" key="8">
    <source>
        <dbReference type="ARBA" id="ARBA00048141"/>
    </source>
</evidence>
<dbReference type="PIRSF" id="PIRSF000728">
    <property type="entry name" value="NAGK"/>
    <property type="match status" value="1"/>
</dbReference>
<keyword evidence="12" id="KW-1185">Reference proteome</keyword>
<dbReference type="InterPro" id="IPR001048">
    <property type="entry name" value="Asp/Glu/Uridylate_kinase"/>
</dbReference>
<feature type="binding site" evidence="9">
    <location>
        <begin position="68"/>
        <end position="69"/>
    </location>
    <ligand>
        <name>substrate</name>
    </ligand>
</feature>
<keyword evidence="7 9" id="KW-0067">ATP-binding</keyword>
<dbReference type="InterPro" id="IPR037528">
    <property type="entry name" value="ArgB"/>
</dbReference>
<dbReference type="InterPro" id="IPR004662">
    <property type="entry name" value="AcgluKinase_fam"/>
</dbReference>
<keyword evidence="2 9" id="KW-0055">Arginine biosynthesis</keyword>
<evidence type="ECO:0000256" key="6">
    <source>
        <dbReference type="ARBA" id="ARBA00022777"/>
    </source>
</evidence>
<dbReference type="AlphaFoldDB" id="A0A494WRY4"/>
<feature type="domain" description="Aspartate/glutamate/uridylate kinase" evidence="10">
    <location>
        <begin position="28"/>
        <end position="266"/>
    </location>
</feature>
<evidence type="ECO:0000313" key="12">
    <source>
        <dbReference type="Proteomes" id="UP000289664"/>
    </source>
</evidence>
<keyword evidence="5 9" id="KW-0547">Nucleotide-binding</keyword>
<dbReference type="GO" id="GO:0005524">
    <property type="term" value="F:ATP binding"/>
    <property type="evidence" value="ECO:0007669"/>
    <property type="project" value="UniProtKB-UniRule"/>
</dbReference>
<dbReference type="GO" id="GO:0003991">
    <property type="term" value="F:acetylglutamate kinase activity"/>
    <property type="evidence" value="ECO:0007669"/>
    <property type="project" value="UniProtKB-UniRule"/>
</dbReference>
<comment type="catalytic activity">
    <reaction evidence="8 9">
        <text>N-acetyl-L-glutamate + ATP = N-acetyl-L-glutamyl 5-phosphate + ADP</text>
        <dbReference type="Rhea" id="RHEA:14629"/>
        <dbReference type="ChEBI" id="CHEBI:30616"/>
        <dbReference type="ChEBI" id="CHEBI:44337"/>
        <dbReference type="ChEBI" id="CHEBI:57936"/>
        <dbReference type="ChEBI" id="CHEBI:456216"/>
        <dbReference type="EC" id="2.7.2.8"/>
    </reaction>
</comment>
<evidence type="ECO:0000256" key="9">
    <source>
        <dbReference type="HAMAP-Rule" id="MF_00082"/>
    </source>
</evidence>
<evidence type="ECO:0000256" key="7">
    <source>
        <dbReference type="ARBA" id="ARBA00022840"/>
    </source>
</evidence>
<evidence type="ECO:0000256" key="2">
    <source>
        <dbReference type="ARBA" id="ARBA00022571"/>
    </source>
</evidence>
<comment type="subcellular location">
    <subcellularLocation>
        <location evidence="9">Cytoplasm</location>
    </subcellularLocation>
</comment>
<reference evidence="11 12" key="1">
    <citation type="journal article" date="2019" name="Appl. Environ. Microbiol.">
        <title>Clostridium scindens ATCC 35704: integration of nutritional requirements, the complete genome sequence, and global transcriptional responses to bile acids.</title>
        <authorList>
            <person name="Devendran S."/>
            <person name="Shrestha R."/>
            <person name="Alves J.M.P."/>
            <person name="Wolf P.G."/>
            <person name="Ly L."/>
            <person name="Hernandez A.G."/>
            <person name="Mendez-Garcia C."/>
            <person name="Inboden A."/>
            <person name="Wiley J."/>
            <person name="Paul O."/>
            <person name="Allen A."/>
            <person name="Springer E."/>
            <person name="Wright C.L."/>
            <person name="Fields C.J."/>
            <person name="Daniel S.L."/>
            <person name="Ridlon J.M."/>
        </authorList>
    </citation>
    <scope>NUCLEOTIDE SEQUENCE [LARGE SCALE GENOMIC DNA]</scope>
    <source>
        <strain evidence="11 12">ATCC 35704</strain>
    </source>
</reference>
<dbReference type="PRINTS" id="PR00474">
    <property type="entry name" value="GLU5KINASE"/>
</dbReference>
<dbReference type="InterPro" id="IPR041727">
    <property type="entry name" value="NAGK-C"/>
</dbReference>
<dbReference type="Gene3D" id="3.40.1160.10">
    <property type="entry name" value="Acetylglutamate kinase-like"/>
    <property type="match status" value="1"/>
</dbReference>
<organism evidence="11 12">
    <name type="scientific">Clostridium scindens (strain ATCC 35704 / DSM 5676 / VPI 13733 / 19)</name>
    <dbReference type="NCBI Taxonomy" id="411468"/>
    <lineage>
        <taxon>Bacteria</taxon>
        <taxon>Bacillati</taxon>
        <taxon>Bacillota</taxon>
        <taxon>Clostridia</taxon>
        <taxon>Lachnospirales</taxon>
        <taxon>Lachnospiraceae</taxon>
    </lineage>
</organism>
<dbReference type="HAMAP" id="MF_00082">
    <property type="entry name" value="ArgB"/>
    <property type="match status" value="1"/>
</dbReference>
<gene>
    <name evidence="9 11" type="primary">argB</name>
    <name evidence="11" type="ORF">HDCHBGLK_02309</name>
</gene>
<dbReference type="FunFam" id="3.40.1160.10:FF:000004">
    <property type="entry name" value="Acetylglutamate kinase"/>
    <property type="match status" value="1"/>
</dbReference>
<dbReference type="SUPFAM" id="SSF53633">
    <property type="entry name" value="Carbamate kinase-like"/>
    <property type="match status" value="1"/>
</dbReference>
<evidence type="ECO:0000256" key="5">
    <source>
        <dbReference type="ARBA" id="ARBA00022741"/>
    </source>
</evidence>
<evidence type="ECO:0000256" key="4">
    <source>
        <dbReference type="ARBA" id="ARBA00022679"/>
    </source>
</evidence>
<feature type="site" description="Transition state stabilizer" evidence="9">
    <location>
        <position position="33"/>
    </location>
</feature>
<feature type="binding site" evidence="9">
    <location>
        <position position="90"/>
    </location>
    <ligand>
        <name>substrate</name>
    </ligand>
</feature>
<comment type="similarity">
    <text evidence="9">Belongs to the acetylglutamate kinase family. ArgB subfamily.</text>
</comment>
<dbReference type="GO" id="GO:0042450">
    <property type="term" value="P:L-arginine biosynthetic process via ornithine"/>
    <property type="evidence" value="ECO:0007669"/>
    <property type="project" value="UniProtKB-UniRule"/>
</dbReference>
<dbReference type="EC" id="2.7.2.8" evidence="9"/>
<comment type="pathway">
    <text evidence="1 9">Amino-acid biosynthesis; L-arginine biosynthesis; N(2)-acetyl-L-ornithine from L-glutamate: step 2/4.</text>
</comment>
<dbReference type="PANTHER" id="PTHR23342">
    <property type="entry name" value="N-ACETYLGLUTAMATE SYNTHASE"/>
    <property type="match status" value="1"/>
</dbReference>
<dbReference type="KEGG" id="csci:HDCHBGLK_02309"/>
<dbReference type="CDD" id="cd04250">
    <property type="entry name" value="AAK_NAGK-C"/>
    <property type="match status" value="1"/>
</dbReference>
<dbReference type="Proteomes" id="UP000289664">
    <property type="component" value="Chromosome"/>
</dbReference>
<evidence type="ECO:0000259" key="10">
    <source>
        <dbReference type="Pfam" id="PF00696"/>
    </source>
</evidence>
<dbReference type="InterPro" id="IPR036393">
    <property type="entry name" value="AceGlu_kinase-like_sf"/>
</dbReference>
<keyword evidence="4 9" id="KW-0808">Transferase</keyword>
<proteinExistence type="inferred from homology"/>
<keyword evidence="3 9" id="KW-0028">Amino-acid biosynthesis</keyword>
<dbReference type="GO" id="GO:0005737">
    <property type="term" value="C:cytoplasm"/>
    <property type="evidence" value="ECO:0007669"/>
    <property type="project" value="UniProtKB-SubCell"/>
</dbReference>
<evidence type="ECO:0000256" key="1">
    <source>
        <dbReference type="ARBA" id="ARBA00004828"/>
    </source>
</evidence>
<dbReference type="OrthoDB" id="9803155at2"/>
<evidence type="ECO:0000256" key="3">
    <source>
        <dbReference type="ARBA" id="ARBA00022605"/>
    </source>
</evidence>
<dbReference type="EMBL" id="CP036170">
    <property type="protein sequence ID" value="QBF74901.1"/>
    <property type="molecule type" value="Genomic_DNA"/>
</dbReference>
<accession>A0A494WRY4</accession>
<feature type="site" description="Transition state stabilizer" evidence="9">
    <location>
        <position position="247"/>
    </location>
</feature>